<evidence type="ECO:0000256" key="13">
    <source>
        <dbReference type="RuleBase" id="RU003357"/>
    </source>
</evidence>
<dbReference type="SUPFAM" id="SSF56935">
    <property type="entry name" value="Porins"/>
    <property type="match status" value="1"/>
</dbReference>
<evidence type="ECO:0000256" key="14">
    <source>
        <dbReference type="SAM" id="SignalP"/>
    </source>
</evidence>
<keyword evidence="8 11" id="KW-0472">Membrane</keyword>
<dbReference type="PROSITE" id="PS01156">
    <property type="entry name" value="TONB_DEPENDENT_REC_2"/>
    <property type="match status" value="1"/>
</dbReference>
<evidence type="ECO:0000256" key="10">
    <source>
        <dbReference type="ARBA" id="ARBA00023237"/>
    </source>
</evidence>
<dbReference type="EMBL" id="JAVRHY010000001">
    <property type="protein sequence ID" value="MDT0617025.1"/>
    <property type="molecule type" value="Genomic_DNA"/>
</dbReference>
<dbReference type="InterPro" id="IPR000531">
    <property type="entry name" value="Beta-barrel_TonB"/>
</dbReference>
<evidence type="ECO:0000256" key="12">
    <source>
        <dbReference type="PROSITE-ProRule" id="PRU10144"/>
    </source>
</evidence>
<dbReference type="PROSITE" id="PS52016">
    <property type="entry name" value="TONB_DEPENDENT_REC_3"/>
    <property type="match status" value="1"/>
</dbReference>
<feature type="domain" description="TonB-dependent receptor-like beta-barrel" evidence="15">
    <location>
        <begin position="197"/>
        <end position="645"/>
    </location>
</feature>
<dbReference type="InterPro" id="IPR012910">
    <property type="entry name" value="Plug_dom"/>
</dbReference>
<evidence type="ECO:0000256" key="3">
    <source>
        <dbReference type="ARBA" id="ARBA00022448"/>
    </source>
</evidence>
<gene>
    <name evidence="17" type="ORF">RM531_00915</name>
</gene>
<keyword evidence="3 11" id="KW-0813">Transport</keyword>
<keyword evidence="5 11" id="KW-0812">Transmembrane</keyword>
<dbReference type="RefSeq" id="WP_311656587.1">
    <property type="nucleotide sequence ID" value="NZ_JAVRHY010000001.1"/>
</dbReference>
<dbReference type="Gene3D" id="2.170.130.10">
    <property type="entry name" value="TonB-dependent receptor, plug domain"/>
    <property type="match status" value="1"/>
</dbReference>
<evidence type="ECO:0000259" key="15">
    <source>
        <dbReference type="Pfam" id="PF00593"/>
    </source>
</evidence>
<evidence type="ECO:0000256" key="8">
    <source>
        <dbReference type="ARBA" id="ARBA00023136"/>
    </source>
</evidence>
<evidence type="ECO:0000259" key="16">
    <source>
        <dbReference type="Pfam" id="PF07715"/>
    </source>
</evidence>
<evidence type="ECO:0000313" key="17">
    <source>
        <dbReference type="EMBL" id="MDT0617025.1"/>
    </source>
</evidence>
<proteinExistence type="inferred from homology"/>
<comment type="similarity">
    <text evidence="2">Belongs to the TonB-dependent receptor family. Hemoglobin/haptoglobin binding protein subfamily.</text>
</comment>
<evidence type="ECO:0000256" key="2">
    <source>
        <dbReference type="ARBA" id="ARBA00008143"/>
    </source>
</evidence>
<dbReference type="InterPro" id="IPR010917">
    <property type="entry name" value="TonB_rcpt_CS"/>
</dbReference>
<evidence type="ECO:0000256" key="11">
    <source>
        <dbReference type="PROSITE-ProRule" id="PRU01360"/>
    </source>
</evidence>
<name>A0ABU3B4H6_9GAMM</name>
<organism evidence="17 18">
    <name type="scientific">Spectribacter acetivorans</name>
    <dbReference type="NCBI Taxonomy" id="3075603"/>
    <lineage>
        <taxon>Bacteria</taxon>
        <taxon>Pseudomonadati</taxon>
        <taxon>Pseudomonadota</taxon>
        <taxon>Gammaproteobacteria</taxon>
        <taxon>Salinisphaerales</taxon>
        <taxon>Salinisphaeraceae</taxon>
        <taxon>Spectribacter</taxon>
    </lineage>
</organism>
<keyword evidence="10 11" id="KW-0998">Cell outer membrane</keyword>
<dbReference type="Pfam" id="PF07715">
    <property type="entry name" value="Plug"/>
    <property type="match status" value="1"/>
</dbReference>
<evidence type="ECO:0000256" key="5">
    <source>
        <dbReference type="ARBA" id="ARBA00022692"/>
    </source>
</evidence>
<comment type="subcellular location">
    <subcellularLocation>
        <location evidence="1 11">Cell outer membrane</location>
        <topology evidence="1 11">Multi-pass membrane protein</topology>
    </subcellularLocation>
</comment>
<keyword evidence="9 17" id="KW-0675">Receptor</keyword>
<feature type="signal peptide" evidence="14">
    <location>
        <begin position="1"/>
        <end position="30"/>
    </location>
</feature>
<dbReference type="Proteomes" id="UP001259982">
    <property type="component" value="Unassembled WGS sequence"/>
</dbReference>
<protein>
    <submittedName>
        <fullName evidence="17">TonB-dependent receptor</fullName>
    </submittedName>
</protein>
<feature type="short sequence motif" description="TonB C-terminal box" evidence="12">
    <location>
        <begin position="655"/>
        <end position="672"/>
    </location>
</feature>
<evidence type="ECO:0000256" key="1">
    <source>
        <dbReference type="ARBA" id="ARBA00004571"/>
    </source>
</evidence>
<dbReference type="PANTHER" id="PTHR30069">
    <property type="entry name" value="TONB-DEPENDENT OUTER MEMBRANE RECEPTOR"/>
    <property type="match status" value="1"/>
</dbReference>
<keyword evidence="7 13" id="KW-0798">TonB box</keyword>
<dbReference type="Gene3D" id="2.40.170.20">
    <property type="entry name" value="TonB-dependent receptor, beta-barrel domain"/>
    <property type="match status" value="1"/>
</dbReference>
<keyword evidence="4 11" id="KW-1134">Transmembrane beta strand</keyword>
<dbReference type="PANTHER" id="PTHR30069:SF29">
    <property type="entry name" value="HEMOGLOBIN AND HEMOGLOBIN-HAPTOGLOBIN-BINDING PROTEIN 1-RELATED"/>
    <property type="match status" value="1"/>
</dbReference>
<dbReference type="InterPro" id="IPR039426">
    <property type="entry name" value="TonB-dep_rcpt-like"/>
</dbReference>
<keyword evidence="18" id="KW-1185">Reference proteome</keyword>
<evidence type="ECO:0000256" key="4">
    <source>
        <dbReference type="ARBA" id="ARBA00022452"/>
    </source>
</evidence>
<evidence type="ECO:0000256" key="6">
    <source>
        <dbReference type="ARBA" id="ARBA00022729"/>
    </source>
</evidence>
<feature type="domain" description="TonB-dependent receptor plug" evidence="16">
    <location>
        <begin position="60"/>
        <end position="161"/>
    </location>
</feature>
<feature type="chain" id="PRO_5047415350" evidence="14">
    <location>
        <begin position="31"/>
        <end position="672"/>
    </location>
</feature>
<comment type="caution">
    <text evidence="17">The sequence shown here is derived from an EMBL/GenBank/DDBJ whole genome shotgun (WGS) entry which is preliminary data.</text>
</comment>
<reference evidence="17 18" key="1">
    <citation type="submission" date="2023-09" db="EMBL/GenBank/DDBJ databases">
        <authorList>
            <person name="Rey-Velasco X."/>
        </authorList>
    </citation>
    <scope>NUCLEOTIDE SEQUENCE [LARGE SCALE GENOMIC DNA]</scope>
    <source>
        <strain evidence="17 18">P385</strain>
    </source>
</reference>
<evidence type="ECO:0000313" key="18">
    <source>
        <dbReference type="Proteomes" id="UP001259982"/>
    </source>
</evidence>
<dbReference type="Pfam" id="PF00593">
    <property type="entry name" value="TonB_dep_Rec_b-barrel"/>
    <property type="match status" value="1"/>
</dbReference>
<accession>A0ABU3B4H6</accession>
<keyword evidence="6 14" id="KW-0732">Signal</keyword>
<dbReference type="InterPro" id="IPR037066">
    <property type="entry name" value="Plug_dom_sf"/>
</dbReference>
<evidence type="ECO:0000256" key="9">
    <source>
        <dbReference type="ARBA" id="ARBA00023170"/>
    </source>
</evidence>
<sequence>MIRTHTAPGRALAAGCMLAGLWAASGALLAADSDTAELAPIEVGAGPLNAADTTEAAQRTGAVRTIERERFANRITDLAGVLDGETGVQIRRTGGLGSPAAISIRGSSSKQVQVYLDGMRLNDPVTGGVDLGLFSLADIARIRTYPGSPPARFAEAGVGGVVSLTSLATGRDPVTRATLGAGSFGARRAGLFHSGGDGDLGYWLSYDHQAADNDFTYPNQAAWFNPNDGDTTTRRNADFDQHQLSGKLGYRLDDERRLDALLQWRDTERGVPTIQNFRDNRARLDTRDQRVQVHYEDIGAFDGRLHQSHRLVWSDIEERYQNRTGRVGVGRQDVQTDTRRIGGNSSLGWLHGGHVFGLTVDASHTGQRQDDALDAEGVLRRERVKLVTALSHEWRSAGGFLTTEAALRRFDVFDDIDTAGGGRRDDSDDSDEDHLGWQLGGRLAATSWLGLYANVARQIRIPTLLERFGQRGLFVGNAGLEAEEGLNAEIGACAAYGRGHVELTGFRRDLDPAIVAVYNARGVGRFVNIAAEVVGVEFEASYRPLDWWTLTVSASTQDSENDSPGIADRDGKQLPGVYHDSARLTSAWTLGDFRLALDYRYDDGLFYDAANLLPADARRTLGGTLAWEREWSGGRRTGLTLEVSNATDELYQDFSRFPSPGRSYFVTLQQQF</sequence>
<evidence type="ECO:0000256" key="7">
    <source>
        <dbReference type="ARBA" id="ARBA00023077"/>
    </source>
</evidence>
<dbReference type="InterPro" id="IPR036942">
    <property type="entry name" value="Beta-barrel_TonB_sf"/>
</dbReference>